<name>A0AAU7D0K3_9BACT</name>
<accession>A0AAU7D0K3</accession>
<dbReference type="KEGG" id="epl:P4G45_06215"/>
<keyword evidence="1" id="KW-0175">Coiled coil</keyword>
<evidence type="ECO:0000313" key="3">
    <source>
        <dbReference type="EMBL" id="XBH11314.1"/>
    </source>
</evidence>
<reference evidence="3" key="1">
    <citation type="submission" date="2023-03" db="EMBL/GenBank/DDBJ databases">
        <title>Edaphobacter sp.</title>
        <authorList>
            <person name="Huber K.J."/>
            <person name="Papendorf J."/>
            <person name="Pilke C."/>
            <person name="Bunk B."/>
            <person name="Sproeer C."/>
            <person name="Pester M."/>
        </authorList>
    </citation>
    <scope>NUCLEOTIDE SEQUENCE</scope>
    <source>
        <strain evidence="3">DSM 109919</strain>
        <strain evidence="4">DSM 109920</strain>
    </source>
</reference>
<dbReference type="EMBL" id="CP121194">
    <property type="protein sequence ID" value="XBH11314.1"/>
    <property type="molecule type" value="Genomic_DNA"/>
</dbReference>
<organism evidence="3">
    <name type="scientific">Edaphobacter paludis</name>
    <dbReference type="NCBI Taxonomy" id="3035702"/>
    <lineage>
        <taxon>Bacteria</taxon>
        <taxon>Pseudomonadati</taxon>
        <taxon>Acidobacteriota</taxon>
        <taxon>Terriglobia</taxon>
        <taxon>Terriglobales</taxon>
        <taxon>Acidobacteriaceae</taxon>
        <taxon>Edaphobacter</taxon>
    </lineage>
</organism>
<feature type="coiled-coil region" evidence="1">
    <location>
        <begin position="112"/>
        <end position="139"/>
    </location>
</feature>
<evidence type="ECO:0000313" key="4">
    <source>
        <dbReference type="EMBL" id="XBH14743.1"/>
    </source>
</evidence>
<feature type="coiled-coil region" evidence="1">
    <location>
        <begin position="30"/>
        <end position="57"/>
    </location>
</feature>
<dbReference type="AlphaFoldDB" id="A0AAU7D0K3"/>
<dbReference type="RefSeq" id="WP_348268804.1">
    <property type="nucleotide sequence ID" value="NZ_CP121194.1"/>
</dbReference>
<evidence type="ECO:0000256" key="1">
    <source>
        <dbReference type="SAM" id="Coils"/>
    </source>
</evidence>
<accession>A0AAU7DC88</accession>
<dbReference type="Pfam" id="PF09903">
    <property type="entry name" value="DUF2130"/>
    <property type="match status" value="1"/>
</dbReference>
<gene>
    <name evidence="3" type="ORF">P4G45_06215</name>
    <name evidence="4" type="ORF">P8936_06190</name>
</gene>
<dbReference type="InterPro" id="IPR019219">
    <property type="entry name" value="DUF2130"/>
</dbReference>
<dbReference type="EMBL" id="CP121195">
    <property type="protein sequence ID" value="XBH14743.1"/>
    <property type="molecule type" value="Genomic_DNA"/>
</dbReference>
<protein>
    <submittedName>
        <fullName evidence="3">DUF2130 domain-containing protein</fullName>
    </submittedName>
</protein>
<evidence type="ECO:0000256" key="2">
    <source>
        <dbReference type="SAM" id="MobiDB-lite"/>
    </source>
</evidence>
<feature type="region of interest" description="Disordered" evidence="2">
    <location>
        <begin position="346"/>
        <end position="369"/>
    </location>
</feature>
<proteinExistence type="predicted"/>
<sequence length="369" mass="42531">MNSDELKSRIQKLATPALALEKKKLSQEFESRLGAEIEKAERAAQRLHERELRAATERARIAAKRDFDKQLMSARRDAENRMKRELAQSIKVKSAQNETKLAKLQSDRERDRLRYEAESARLQGKLDDLSRKLEKQSGEQHGSEAELDLFTNLRQAFPHDRIQRITRGVKGADILHEIVESTKVVGRVVYESKNTTTWQQGFIAQAKKYQTQYETPNVIVVSRVFPAKQKGFCIVKGIPVVATQMAVPLATVVREGIVEIARLRLSGTQSNEKSHELYEYIVGDKFCTRFREMAECIDSLRDFQQKERTWHENVWHTESTIHDRIASRHREVDAHIRTIVRGTPRYESSRLSAQSEPRRELGTGIRRTG</sequence>